<dbReference type="SUPFAM" id="SSF56349">
    <property type="entry name" value="DNA breaking-rejoining enzymes"/>
    <property type="match status" value="1"/>
</dbReference>
<evidence type="ECO:0000256" key="1">
    <source>
        <dbReference type="ARBA" id="ARBA00023172"/>
    </source>
</evidence>
<feature type="domain" description="Tyr recombinase" evidence="2">
    <location>
        <begin position="363"/>
        <end position="556"/>
    </location>
</feature>
<dbReference type="RefSeq" id="WP_074933529.1">
    <property type="nucleotide sequence ID" value="NZ_FNSV01000002.1"/>
</dbReference>
<name>A0A1H4KVF9_9NOCA</name>
<dbReference type="OrthoDB" id="3589776at2"/>
<evidence type="ECO:0000259" key="2">
    <source>
        <dbReference type="PROSITE" id="PS51898"/>
    </source>
</evidence>
<accession>A0A1H4KVF9</accession>
<evidence type="ECO:0000313" key="4">
    <source>
        <dbReference type="EMBL" id="SEB32241.1"/>
    </source>
</evidence>
<keyword evidence="1" id="KW-0233">DNA recombination</keyword>
<dbReference type="Gene3D" id="1.10.443.10">
    <property type="entry name" value="Intergrase catalytic core"/>
    <property type="match status" value="1"/>
</dbReference>
<gene>
    <name evidence="3" type="ORF">SAMN04490239_0479</name>
    <name evidence="4" type="ORF">SAMN04490239_0501</name>
    <name evidence="5" type="ORF">SAMN04490239_0931</name>
</gene>
<dbReference type="EMBL" id="FNSV01000003">
    <property type="protein sequence ID" value="SEB32241.1"/>
    <property type="molecule type" value="Genomic_DNA"/>
</dbReference>
<dbReference type="Proteomes" id="UP000183561">
    <property type="component" value="Unassembled WGS sequence"/>
</dbReference>
<dbReference type="GO" id="GO:0006310">
    <property type="term" value="P:DNA recombination"/>
    <property type="evidence" value="ECO:0007669"/>
    <property type="project" value="UniProtKB-KW"/>
</dbReference>
<proteinExistence type="predicted"/>
<dbReference type="EMBL" id="FNSV01000002">
    <property type="protein sequence ID" value="SEB31977.1"/>
    <property type="molecule type" value="Genomic_DNA"/>
</dbReference>
<dbReference type="EMBL" id="FNSV01000005">
    <property type="protein sequence ID" value="SEB62510.1"/>
    <property type="molecule type" value="Genomic_DNA"/>
</dbReference>
<evidence type="ECO:0000313" key="3">
    <source>
        <dbReference type="EMBL" id="SEB31977.1"/>
    </source>
</evidence>
<evidence type="ECO:0000313" key="5">
    <source>
        <dbReference type="EMBL" id="SEB62510.1"/>
    </source>
</evidence>
<dbReference type="InterPro" id="IPR002104">
    <property type="entry name" value="Integrase_catalytic"/>
</dbReference>
<reference evidence="5" key="2">
    <citation type="submission" date="2016-10" db="EMBL/GenBank/DDBJ databases">
        <authorList>
            <person name="de Groot N.N."/>
        </authorList>
    </citation>
    <scope>NUCLEOTIDE SEQUENCE [LARGE SCALE GENOMIC DNA]</scope>
    <source>
        <strain evidence="5">DSM 44498</strain>
    </source>
</reference>
<protein>
    <recommendedName>
        <fullName evidence="2">Tyr recombinase domain-containing protein</fullName>
    </recommendedName>
</protein>
<reference evidence="6" key="1">
    <citation type="submission" date="2016-10" db="EMBL/GenBank/DDBJ databases">
        <authorList>
            <person name="Varghese N."/>
            <person name="Submissions S."/>
        </authorList>
    </citation>
    <scope>NUCLEOTIDE SEQUENCE [LARGE SCALE GENOMIC DNA]</scope>
    <source>
        <strain evidence="6">DSM 44498</strain>
    </source>
</reference>
<organism evidence="5 6">
    <name type="scientific">Rhodococcus koreensis</name>
    <dbReference type="NCBI Taxonomy" id="99653"/>
    <lineage>
        <taxon>Bacteria</taxon>
        <taxon>Bacillati</taxon>
        <taxon>Actinomycetota</taxon>
        <taxon>Actinomycetes</taxon>
        <taxon>Mycobacteriales</taxon>
        <taxon>Nocardiaceae</taxon>
        <taxon>Rhodococcus</taxon>
    </lineage>
</organism>
<dbReference type="PROSITE" id="PS51898">
    <property type="entry name" value="TYR_RECOMBINASE"/>
    <property type="match status" value="1"/>
</dbReference>
<keyword evidence="6" id="KW-1185">Reference proteome</keyword>
<sequence length="731" mass="80719">MTTFATNSAREHRTSVFTGADVCLQAGLTLPDDVRRPLFDDDLWDFTEVVGLAVNIPLANRRFDFAVIGDPRWRMVAKELIIAALAPRHPAVAELPRAYRTPLHLRSCIGRLGELTRLFRWLDRRHVTTLAEIDTHTCEAYLAFRRYILDEDGNVVGEQSPAVRRAAAQIIVDLVNHRDLFTADRVRADLRPWGGASASAVAEMRSGRDGNTTPAVPDEILQPMLAAALHLMQVLGPHAVALNQQVREHDRVHSVRIGQRRQTTTSAVDDIVTVLADYTRTGTPLPRHEDHEITKRLAAGWSADDLLLPVATGILARQAGRRNIDSRWLPRLRGPLTNAVAAVGVEKVFARDAEQAPTADGATRPWSLPLHRSQAVAVVGIVRTAAIIVLSASSGMRSSELMELRVGCRRPIEEPIPGLMRYRIASKIVKGQPLGGTDDEWVVIEPVHRAVELIEQLHDDPRDDALLLSRFSFRVRYIWFRNWVNSSAGERLGLAPIPEGPVSLRMLRRTIALELAYRPGGVLAAKLQLKHIATATTEGYAARPGGAQAELLAEVNKHEADRNLQLILAEFHNYRNGILPSGPGARNLTEFFATVDADVNAESAAAPKVQRNDRDILNLLSKRAKVLHLGPANYCWFVDPSRALCLKLAGTPTATRPMIGMCDSARCPQATHHDVHRSVWAEHAERTKIFLGQLGKTRATERTRLQADHDRAVRVIADIDTATTTASGDLP</sequence>
<dbReference type="InterPro" id="IPR011010">
    <property type="entry name" value="DNA_brk_join_enz"/>
</dbReference>
<dbReference type="GO" id="GO:0003677">
    <property type="term" value="F:DNA binding"/>
    <property type="evidence" value="ECO:0007669"/>
    <property type="project" value="InterPro"/>
</dbReference>
<dbReference type="InterPro" id="IPR013762">
    <property type="entry name" value="Integrase-like_cat_sf"/>
</dbReference>
<dbReference type="GO" id="GO:0015074">
    <property type="term" value="P:DNA integration"/>
    <property type="evidence" value="ECO:0007669"/>
    <property type="project" value="InterPro"/>
</dbReference>
<evidence type="ECO:0000313" key="6">
    <source>
        <dbReference type="Proteomes" id="UP000183561"/>
    </source>
</evidence>
<dbReference type="AlphaFoldDB" id="A0A1H4KVF9"/>